<dbReference type="GO" id="GO:0061617">
    <property type="term" value="C:MICOS complex"/>
    <property type="evidence" value="ECO:0007669"/>
    <property type="project" value="InterPro"/>
</dbReference>
<protein>
    <recommendedName>
        <fullName evidence="12">MICOS complex subunit Mic10</fullName>
    </recommendedName>
</protein>
<dbReference type="Pfam" id="PF04418">
    <property type="entry name" value="DUF543"/>
    <property type="match status" value="1"/>
</dbReference>
<keyword evidence="11" id="KW-1185">Reference proteome</keyword>
<evidence type="ECO:0008006" key="12">
    <source>
        <dbReference type="Google" id="ProtNLM"/>
    </source>
</evidence>
<dbReference type="AlphaFoldDB" id="A0AAV9BK66"/>
<keyword evidence="7" id="KW-0496">Mitochondrion</keyword>
<gene>
    <name evidence="10" type="ORF">QJS04_geneDACA010008</name>
</gene>
<comment type="function">
    <text evidence="1">Component of the MICOS complex, a large protein complex of the mitochondrial inner membrane that plays crucial roles in the maintenance of crista junctions, inner membrane architecture, and formation of contact sites to the outer membrane.</text>
</comment>
<evidence type="ECO:0000313" key="10">
    <source>
        <dbReference type="EMBL" id="KAK1276721.1"/>
    </source>
</evidence>
<reference evidence="10" key="1">
    <citation type="journal article" date="2023" name="Nat. Commun.">
        <title>Diploid and tetraploid genomes of Acorus and the evolution of monocots.</title>
        <authorList>
            <person name="Ma L."/>
            <person name="Liu K.W."/>
            <person name="Li Z."/>
            <person name="Hsiao Y.Y."/>
            <person name="Qi Y."/>
            <person name="Fu T."/>
            <person name="Tang G.D."/>
            <person name="Zhang D."/>
            <person name="Sun W.H."/>
            <person name="Liu D.K."/>
            <person name="Li Y."/>
            <person name="Chen G.Z."/>
            <person name="Liu X.D."/>
            <person name="Liao X.Y."/>
            <person name="Jiang Y.T."/>
            <person name="Yu X."/>
            <person name="Hao Y."/>
            <person name="Huang J."/>
            <person name="Zhao X.W."/>
            <person name="Ke S."/>
            <person name="Chen Y.Y."/>
            <person name="Wu W.L."/>
            <person name="Hsu J.L."/>
            <person name="Lin Y.F."/>
            <person name="Huang M.D."/>
            <person name="Li C.Y."/>
            <person name="Huang L."/>
            <person name="Wang Z.W."/>
            <person name="Zhao X."/>
            <person name="Zhong W.Y."/>
            <person name="Peng D.H."/>
            <person name="Ahmad S."/>
            <person name="Lan S."/>
            <person name="Zhang J.S."/>
            <person name="Tsai W.C."/>
            <person name="Van de Peer Y."/>
            <person name="Liu Z.J."/>
        </authorList>
    </citation>
    <scope>NUCLEOTIDE SEQUENCE</scope>
    <source>
        <strain evidence="10">SCP</strain>
    </source>
</reference>
<evidence type="ECO:0000256" key="4">
    <source>
        <dbReference type="ARBA" id="ARBA00022692"/>
    </source>
</evidence>
<evidence type="ECO:0000256" key="2">
    <source>
        <dbReference type="ARBA" id="ARBA00004434"/>
    </source>
</evidence>
<keyword evidence="4" id="KW-0812">Transmembrane</keyword>
<keyword evidence="8" id="KW-0472">Membrane</keyword>
<evidence type="ECO:0000256" key="8">
    <source>
        <dbReference type="ARBA" id="ARBA00023136"/>
    </source>
</evidence>
<evidence type="ECO:0000256" key="6">
    <source>
        <dbReference type="ARBA" id="ARBA00022989"/>
    </source>
</evidence>
<comment type="caution">
    <text evidence="10">The sequence shown here is derived from an EMBL/GenBank/DDBJ whole genome shotgun (WGS) entry which is preliminary data.</text>
</comment>
<proteinExistence type="inferred from homology"/>
<keyword evidence="5" id="KW-0999">Mitochondrion inner membrane</keyword>
<dbReference type="PANTHER" id="PTHR21304">
    <property type="entry name" value="MICOS COMPLEX SUBUNIT MIC10"/>
    <property type="match status" value="1"/>
</dbReference>
<comment type="similarity">
    <text evidence="3">Belongs to the MICOS complex subunit Mic10 family.</text>
</comment>
<evidence type="ECO:0000256" key="7">
    <source>
        <dbReference type="ARBA" id="ARBA00023128"/>
    </source>
</evidence>
<feature type="compositionally biased region" description="Polar residues" evidence="9">
    <location>
        <begin position="83"/>
        <end position="92"/>
    </location>
</feature>
<sequence>MATEKKQQELVDLDAKYDACVDLTVRRFVYSSLGGAFGGLLLFRSPVTRWASIAFAAGVGVGSAYTECRYIMDGHPTNLASPTRISPISSAIQDEPALTEKDPN</sequence>
<feature type="region of interest" description="Disordered" evidence="9">
    <location>
        <begin position="83"/>
        <end position="104"/>
    </location>
</feature>
<dbReference type="InterPro" id="IPR007512">
    <property type="entry name" value="Mic10"/>
</dbReference>
<dbReference type="Proteomes" id="UP001179952">
    <property type="component" value="Unassembled WGS sequence"/>
</dbReference>
<dbReference type="EMBL" id="JAUJYN010000003">
    <property type="protein sequence ID" value="KAK1276721.1"/>
    <property type="molecule type" value="Genomic_DNA"/>
</dbReference>
<dbReference type="PANTHER" id="PTHR21304:SF0">
    <property type="entry name" value="MICOS COMPLEX SUBUNIT MIC10"/>
    <property type="match status" value="1"/>
</dbReference>
<name>A0AAV9BK66_ACOGR</name>
<evidence type="ECO:0000256" key="1">
    <source>
        <dbReference type="ARBA" id="ARBA00002689"/>
    </source>
</evidence>
<reference evidence="10" key="2">
    <citation type="submission" date="2023-06" db="EMBL/GenBank/DDBJ databases">
        <authorList>
            <person name="Ma L."/>
            <person name="Liu K.-W."/>
            <person name="Li Z."/>
            <person name="Hsiao Y.-Y."/>
            <person name="Qi Y."/>
            <person name="Fu T."/>
            <person name="Tang G."/>
            <person name="Zhang D."/>
            <person name="Sun W.-H."/>
            <person name="Liu D.-K."/>
            <person name="Li Y."/>
            <person name="Chen G.-Z."/>
            <person name="Liu X.-D."/>
            <person name="Liao X.-Y."/>
            <person name="Jiang Y.-T."/>
            <person name="Yu X."/>
            <person name="Hao Y."/>
            <person name="Huang J."/>
            <person name="Zhao X.-W."/>
            <person name="Ke S."/>
            <person name="Chen Y.-Y."/>
            <person name="Wu W.-L."/>
            <person name="Hsu J.-L."/>
            <person name="Lin Y.-F."/>
            <person name="Huang M.-D."/>
            <person name="Li C.-Y."/>
            <person name="Huang L."/>
            <person name="Wang Z.-W."/>
            <person name="Zhao X."/>
            <person name="Zhong W.-Y."/>
            <person name="Peng D.-H."/>
            <person name="Ahmad S."/>
            <person name="Lan S."/>
            <person name="Zhang J.-S."/>
            <person name="Tsai W.-C."/>
            <person name="Van De Peer Y."/>
            <person name="Liu Z.-J."/>
        </authorList>
    </citation>
    <scope>NUCLEOTIDE SEQUENCE</scope>
    <source>
        <strain evidence="10">SCP</strain>
        <tissue evidence="10">Leaves</tissue>
    </source>
</reference>
<comment type="subcellular location">
    <subcellularLocation>
        <location evidence="2">Mitochondrion inner membrane</location>
        <topology evidence="2">Single-pass membrane protein</topology>
    </subcellularLocation>
</comment>
<evidence type="ECO:0000256" key="3">
    <source>
        <dbReference type="ARBA" id="ARBA00006792"/>
    </source>
</evidence>
<evidence type="ECO:0000256" key="5">
    <source>
        <dbReference type="ARBA" id="ARBA00022792"/>
    </source>
</evidence>
<keyword evidence="6" id="KW-1133">Transmembrane helix</keyword>
<evidence type="ECO:0000256" key="9">
    <source>
        <dbReference type="SAM" id="MobiDB-lite"/>
    </source>
</evidence>
<evidence type="ECO:0000313" key="11">
    <source>
        <dbReference type="Proteomes" id="UP001179952"/>
    </source>
</evidence>
<organism evidence="10 11">
    <name type="scientific">Acorus gramineus</name>
    <name type="common">Dwarf sweet flag</name>
    <dbReference type="NCBI Taxonomy" id="55184"/>
    <lineage>
        <taxon>Eukaryota</taxon>
        <taxon>Viridiplantae</taxon>
        <taxon>Streptophyta</taxon>
        <taxon>Embryophyta</taxon>
        <taxon>Tracheophyta</taxon>
        <taxon>Spermatophyta</taxon>
        <taxon>Magnoliopsida</taxon>
        <taxon>Liliopsida</taxon>
        <taxon>Acoraceae</taxon>
        <taxon>Acorus</taxon>
    </lineage>
</organism>
<accession>A0AAV9BK66</accession>